<name>A0A848G4Z7_9RHOO</name>
<sequence length="176" mass="19741">MDSDATVIALVEAAYAEVARPEHFTNHLHCDECAEHDHTLLGGERGSLNLEHVGKPEWDPLSFCTPQGKAYYMPDLVRLALADRAEYAPPYWRQLLTHLAGDGPRSALIAYCTPPQRQAVAAFLEHLIDTRPCEVEFHDSTDELLRVHGYWTDETSWVGRTDTRNASSDRGATHDT</sequence>
<protein>
    <submittedName>
        <fullName evidence="1">Uncharacterized protein</fullName>
    </submittedName>
</protein>
<proteinExistence type="predicted"/>
<dbReference type="AlphaFoldDB" id="A0A848G4Z7"/>
<gene>
    <name evidence="1" type="ORF">HHL15_11400</name>
</gene>
<dbReference type="EMBL" id="JABBGA010000007">
    <property type="protein sequence ID" value="NML26349.1"/>
    <property type="molecule type" value="Genomic_DNA"/>
</dbReference>
<accession>A0A848G4Z7</accession>
<organism evidence="1 2">
    <name type="scientific">Zoogloea dura</name>
    <dbReference type="NCBI Taxonomy" id="2728840"/>
    <lineage>
        <taxon>Bacteria</taxon>
        <taxon>Pseudomonadati</taxon>
        <taxon>Pseudomonadota</taxon>
        <taxon>Betaproteobacteria</taxon>
        <taxon>Rhodocyclales</taxon>
        <taxon>Zoogloeaceae</taxon>
        <taxon>Zoogloea</taxon>
    </lineage>
</organism>
<dbReference type="Proteomes" id="UP000580043">
    <property type="component" value="Unassembled WGS sequence"/>
</dbReference>
<comment type="caution">
    <text evidence="1">The sequence shown here is derived from an EMBL/GenBank/DDBJ whole genome shotgun (WGS) entry which is preliminary data.</text>
</comment>
<evidence type="ECO:0000313" key="1">
    <source>
        <dbReference type="EMBL" id="NML26349.1"/>
    </source>
</evidence>
<evidence type="ECO:0000313" key="2">
    <source>
        <dbReference type="Proteomes" id="UP000580043"/>
    </source>
</evidence>
<keyword evidence="2" id="KW-1185">Reference proteome</keyword>
<dbReference type="RefSeq" id="WP_169145884.1">
    <property type="nucleotide sequence ID" value="NZ_JABBGA010000007.1"/>
</dbReference>
<reference evidence="1 2" key="1">
    <citation type="submission" date="2020-04" db="EMBL/GenBank/DDBJ databases">
        <title>Zoogloea sp. G-4-1-14 isolated from soil.</title>
        <authorList>
            <person name="Dahal R.H."/>
        </authorList>
    </citation>
    <scope>NUCLEOTIDE SEQUENCE [LARGE SCALE GENOMIC DNA]</scope>
    <source>
        <strain evidence="1 2">G-4-1-14</strain>
    </source>
</reference>